<name>A0AAE0SE91_9BIVA</name>
<proteinExistence type="predicted"/>
<accession>A0AAE0SE91</accession>
<sequence length="215" mass="24431">MSSLEDRSCASNFKIKIDENDAAKRCHLKGHYTIHISNTSIGLLDSKKNVVYCWPYIYIRRYGVENNNNVFVIEAGRRCDSGEGQFRFQTRKAKEINSLLQDHLTRMQISYNPVVIVGPSNSQQVAKQKGSGISEESDKRPQLPKVNQSTAYSSSRDGTHNLQGGTKAKKPQKQLRSEQLKLGKTVGPLVYPEEKKEEESEYTEIDQDDDYEIVK</sequence>
<gene>
    <name evidence="3" type="ORF">CHS0354_041117</name>
</gene>
<feature type="region of interest" description="Disordered" evidence="1">
    <location>
        <begin position="120"/>
        <end position="215"/>
    </location>
</feature>
<dbReference type="Pfam" id="PF02174">
    <property type="entry name" value="IRS"/>
    <property type="match status" value="1"/>
</dbReference>
<evidence type="ECO:0000259" key="2">
    <source>
        <dbReference type="PROSITE" id="PS51064"/>
    </source>
</evidence>
<feature type="compositionally biased region" description="Polar residues" evidence="1">
    <location>
        <begin position="145"/>
        <end position="164"/>
    </location>
</feature>
<evidence type="ECO:0000256" key="1">
    <source>
        <dbReference type="SAM" id="MobiDB-lite"/>
    </source>
</evidence>
<dbReference type="InterPro" id="IPR002404">
    <property type="entry name" value="IRS_PTB"/>
</dbReference>
<dbReference type="InterPro" id="IPR011993">
    <property type="entry name" value="PH-like_dom_sf"/>
</dbReference>
<reference evidence="3" key="2">
    <citation type="journal article" date="2021" name="Genome Biol. Evol.">
        <title>Developing a high-quality reference genome for a parasitic bivalve with doubly uniparental inheritance (Bivalvia: Unionida).</title>
        <authorList>
            <person name="Smith C.H."/>
        </authorList>
    </citation>
    <scope>NUCLEOTIDE SEQUENCE</scope>
    <source>
        <strain evidence="3">CHS0354</strain>
        <tissue evidence="3">Mantle</tissue>
    </source>
</reference>
<reference evidence="3" key="3">
    <citation type="submission" date="2023-05" db="EMBL/GenBank/DDBJ databases">
        <authorList>
            <person name="Smith C.H."/>
        </authorList>
    </citation>
    <scope>NUCLEOTIDE SEQUENCE</scope>
    <source>
        <strain evidence="3">CHS0354</strain>
        <tissue evidence="3">Mantle</tissue>
    </source>
</reference>
<feature type="compositionally biased region" description="Acidic residues" evidence="1">
    <location>
        <begin position="199"/>
        <end position="215"/>
    </location>
</feature>
<dbReference type="GO" id="GO:0007265">
    <property type="term" value="P:Ras protein signal transduction"/>
    <property type="evidence" value="ECO:0007669"/>
    <property type="project" value="TreeGrafter"/>
</dbReference>
<keyword evidence="4" id="KW-1185">Reference proteome</keyword>
<reference evidence="3" key="1">
    <citation type="journal article" date="2021" name="Genome Biol. Evol.">
        <title>A High-Quality Reference Genome for a Parasitic Bivalve with Doubly Uniparental Inheritance (Bivalvia: Unionida).</title>
        <authorList>
            <person name="Smith C.H."/>
        </authorList>
    </citation>
    <scope>NUCLEOTIDE SEQUENCE</scope>
    <source>
        <strain evidence="3">CHS0354</strain>
    </source>
</reference>
<feature type="domain" description="IRS-type PTB" evidence="2">
    <location>
        <begin position="9"/>
        <end position="114"/>
    </location>
</feature>
<dbReference type="AlphaFoldDB" id="A0AAE0SE91"/>
<dbReference type="EMBL" id="JAEAOA010002345">
    <property type="protein sequence ID" value="KAK3590074.1"/>
    <property type="molecule type" value="Genomic_DNA"/>
</dbReference>
<dbReference type="SMART" id="SM01244">
    <property type="entry name" value="IRS"/>
    <property type="match status" value="1"/>
</dbReference>
<dbReference type="GO" id="GO:0007169">
    <property type="term" value="P:cell surface receptor protein tyrosine kinase signaling pathway"/>
    <property type="evidence" value="ECO:0007669"/>
    <property type="project" value="TreeGrafter"/>
</dbReference>
<dbReference type="Proteomes" id="UP001195483">
    <property type="component" value="Unassembled WGS sequence"/>
</dbReference>
<comment type="caution">
    <text evidence="3">The sequence shown here is derived from an EMBL/GenBank/DDBJ whole genome shotgun (WGS) entry which is preliminary data.</text>
</comment>
<dbReference type="SUPFAM" id="SSF50729">
    <property type="entry name" value="PH domain-like"/>
    <property type="match status" value="1"/>
</dbReference>
<dbReference type="PROSITE" id="PS51064">
    <property type="entry name" value="IRS_PTB"/>
    <property type="match status" value="1"/>
</dbReference>
<evidence type="ECO:0000313" key="3">
    <source>
        <dbReference type="EMBL" id="KAK3590074.1"/>
    </source>
</evidence>
<dbReference type="Gene3D" id="2.30.29.30">
    <property type="entry name" value="Pleckstrin-homology domain (PH domain)/Phosphotyrosine-binding domain (PTB)"/>
    <property type="match status" value="1"/>
</dbReference>
<dbReference type="PANTHER" id="PTHR21258">
    <property type="entry name" value="DOCKING PROTEIN RELATED"/>
    <property type="match status" value="1"/>
</dbReference>
<dbReference type="PANTHER" id="PTHR21258:SF62">
    <property type="entry name" value="INSULIN RECEPTOR SUBSTRATE 1"/>
    <property type="match status" value="1"/>
</dbReference>
<organism evidence="3 4">
    <name type="scientific">Potamilus streckersoni</name>
    <dbReference type="NCBI Taxonomy" id="2493646"/>
    <lineage>
        <taxon>Eukaryota</taxon>
        <taxon>Metazoa</taxon>
        <taxon>Spiralia</taxon>
        <taxon>Lophotrochozoa</taxon>
        <taxon>Mollusca</taxon>
        <taxon>Bivalvia</taxon>
        <taxon>Autobranchia</taxon>
        <taxon>Heteroconchia</taxon>
        <taxon>Palaeoheterodonta</taxon>
        <taxon>Unionida</taxon>
        <taxon>Unionoidea</taxon>
        <taxon>Unionidae</taxon>
        <taxon>Ambleminae</taxon>
        <taxon>Lampsilini</taxon>
        <taxon>Potamilus</taxon>
    </lineage>
</organism>
<dbReference type="SMART" id="SM00310">
    <property type="entry name" value="PTBI"/>
    <property type="match status" value="1"/>
</dbReference>
<dbReference type="GO" id="GO:0005737">
    <property type="term" value="C:cytoplasm"/>
    <property type="evidence" value="ECO:0007669"/>
    <property type="project" value="TreeGrafter"/>
</dbReference>
<dbReference type="GO" id="GO:0043410">
    <property type="term" value="P:positive regulation of MAPK cascade"/>
    <property type="evidence" value="ECO:0007669"/>
    <property type="project" value="TreeGrafter"/>
</dbReference>
<protein>
    <recommendedName>
        <fullName evidence="2">IRS-type PTB domain-containing protein</fullName>
    </recommendedName>
</protein>
<evidence type="ECO:0000313" key="4">
    <source>
        <dbReference type="Proteomes" id="UP001195483"/>
    </source>
</evidence>
<dbReference type="InterPro" id="IPR050996">
    <property type="entry name" value="Docking_Protein_DOK"/>
</dbReference>